<dbReference type="InterPro" id="IPR006094">
    <property type="entry name" value="Oxid_FAD_bind_N"/>
</dbReference>
<dbReference type="Gene3D" id="3.30.465.10">
    <property type="match status" value="1"/>
</dbReference>
<dbReference type="NCBIfam" id="TIGR00179">
    <property type="entry name" value="murB"/>
    <property type="match status" value="1"/>
</dbReference>
<dbReference type="PROSITE" id="PS51387">
    <property type="entry name" value="FAD_PCMH"/>
    <property type="match status" value="1"/>
</dbReference>
<evidence type="ECO:0000256" key="5">
    <source>
        <dbReference type="ARBA" id="ARBA00022490"/>
    </source>
</evidence>
<reference evidence="19" key="1">
    <citation type="submission" date="2017-09" db="EMBL/GenBank/DDBJ databases">
        <title>Depth-based differentiation of microbial function through sediment-hosted aquifers and enrichment of novel symbionts in the deep terrestrial subsurface.</title>
        <authorList>
            <person name="Probst A.J."/>
            <person name="Ladd B."/>
            <person name="Jarett J.K."/>
            <person name="Geller-Mcgrath D.E."/>
            <person name="Sieber C.M.K."/>
            <person name="Emerson J.B."/>
            <person name="Anantharaman K."/>
            <person name="Thomas B.C."/>
            <person name="Malmstrom R."/>
            <person name="Stieglmeier M."/>
            <person name="Klingl A."/>
            <person name="Woyke T."/>
            <person name="Ryan C.M."/>
            <person name="Banfield J.F."/>
        </authorList>
    </citation>
    <scope>NUCLEOTIDE SEQUENCE [LARGE SCALE GENOMIC DNA]</scope>
</reference>
<name>A0A2H0UES4_9BACT</name>
<dbReference type="Gene3D" id="3.30.43.10">
    <property type="entry name" value="Uridine Diphospho-n-acetylenolpyruvylglucosamine Reductase, domain 2"/>
    <property type="match status" value="1"/>
</dbReference>
<evidence type="ECO:0000256" key="8">
    <source>
        <dbReference type="ARBA" id="ARBA00022827"/>
    </source>
</evidence>
<evidence type="ECO:0000256" key="11">
    <source>
        <dbReference type="ARBA" id="ARBA00022984"/>
    </source>
</evidence>
<dbReference type="Gene3D" id="3.90.78.10">
    <property type="entry name" value="UDP-N-acetylenolpyruvoylglucosamine reductase, C-terminal domain"/>
    <property type="match status" value="1"/>
</dbReference>
<sequence>MEIQKDVSLAAYTTFHIGGPADFFVSVASGDELQEAYQYGRGHDLPVRILGGGSNVLIPDEGIRGLVIHIGILGTHYSEEGDDVLVTAGAGVVWDELVADTVTRGLWGLENLSAIPGTVGATPVQNVGAYGAEVADSIVSVRAYDTTTDTFIELTNNECQFGYRDSLFKTNDGKRYIVVSCTYRVSKNEQPKLSYKDLAETFGDHAPTVEDVREAVVRIRAGKFPDWNIYGTAGSFFKNPIISREVFTKLQTTYPDIPSFEAPDGMVKIPLGYVLDAVLAFKGVREGSVGTYEKQALVIVNYGDASFADVDAFAKIIEQKVFEATGIMIEREVRVLK</sequence>
<dbReference type="InterPro" id="IPR016169">
    <property type="entry name" value="FAD-bd_PCMH_sub2"/>
</dbReference>
<keyword evidence="14 16" id="KW-0961">Cell wall biogenesis/degradation</keyword>
<dbReference type="NCBIfam" id="NF010478">
    <property type="entry name" value="PRK13903.1"/>
    <property type="match status" value="1"/>
</dbReference>
<dbReference type="Pfam" id="PF02873">
    <property type="entry name" value="MurB_C"/>
    <property type="match status" value="1"/>
</dbReference>
<dbReference type="InterPro" id="IPR036635">
    <property type="entry name" value="MurB_C_sf"/>
</dbReference>
<dbReference type="HAMAP" id="MF_00037">
    <property type="entry name" value="MurB"/>
    <property type="match status" value="1"/>
</dbReference>
<dbReference type="UniPathway" id="UPA00219"/>
<keyword evidence="12 16" id="KW-0560">Oxidoreductase</keyword>
<dbReference type="InterPro" id="IPR036318">
    <property type="entry name" value="FAD-bd_PCMH-like_sf"/>
</dbReference>
<dbReference type="GO" id="GO:0008762">
    <property type="term" value="F:UDP-N-acetylmuramate dehydrogenase activity"/>
    <property type="evidence" value="ECO:0007669"/>
    <property type="project" value="UniProtKB-UniRule"/>
</dbReference>
<keyword evidence="9 16" id="KW-0521">NADP</keyword>
<evidence type="ECO:0000256" key="7">
    <source>
        <dbReference type="ARBA" id="ARBA00022630"/>
    </source>
</evidence>
<keyword evidence="6 16" id="KW-0132">Cell division</keyword>
<comment type="cofactor">
    <cofactor evidence="1 16">
        <name>FAD</name>
        <dbReference type="ChEBI" id="CHEBI:57692"/>
    </cofactor>
</comment>
<evidence type="ECO:0000256" key="3">
    <source>
        <dbReference type="ARBA" id="ARBA00004496"/>
    </source>
</evidence>
<proteinExistence type="inferred from homology"/>
<dbReference type="SUPFAM" id="SSF56194">
    <property type="entry name" value="Uridine diphospho-N-Acetylenolpyruvylglucosamine reductase, MurB, C-terminal domain"/>
    <property type="match status" value="1"/>
</dbReference>
<gene>
    <name evidence="16" type="primary">murB</name>
    <name evidence="18" type="ORF">COU16_00205</name>
</gene>
<dbReference type="GO" id="GO:0071555">
    <property type="term" value="P:cell wall organization"/>
    <property type="evidence" value="ECO:0007669"/>
    <property type="project" value="UniProtKB-KW"/>
</dbReference>
<dbReference type="InterPro" id="IPR003170">
    <property type="entry name" value="MurB"/>
</dbReference>
<keyword evidence="7 16" id="KW-0285">Flavoprotein</keyword>
<evidence type="ECO:0000256" key="15">
    <source>
        <dbReference type="ARBA" id="ARBA00048914"/>
    </source>
</evidence>
<keyword evidence="10 16" id="KW-0133">Cell shape</keyword>
<feature type="domain" description="FAD-binding PCMH-type" evidence="17">
    <location>
        <begin position="16"/>
        <end position="188"/>
    </location>
</feature>
<dbReference type="InterPro" id="IPR016166">
    <property type="entry name" value="FAD-bd_PCMH"/>
</dbReference>
<feature type="active site" evidence="16">
    <location>
        <position position="164"/>
    </location>
</feature>
<evidence type="ECO:0000256" key="10">
    <source>
        <dbReference type="ARBA" id="ARBA00022960"/>
    </source>
</evidence>
<keyword evidence="11 16" id="KW-0573">Peptidoglycan synthesis</keyword>
<evidence type="ECO:0000313" key="19">
    <source>
        <dbReference type="Proteomes" id="UP000229344"/>
    </source>
</evidence>
<dbReference type="InterPro" id="IPR011601">
    <property type="entry name" value="MurB_C"/>
</dbReference>
<protein>
    <recommendedName>
        <fullName evidence="16">UDP-N-acetylenolpyruvoylglucosamine reductase</fullName>
        <ecNumber evidence="16">1.3.1.98</ecNumber>
    </recommendedName>
    <alternativeName>
        <fullName evidence="16">UDP-N-acetylmuramate dehydrogenase</fullName>
    </alternativeName>
</protein>
<evidence type="ECO:0000256" key="16">
    <source>
        <dbReference type="HAMAP-Rule" id="MF_00037"/>
    </source>
</evidence>
<dbReference type="PANTHER" id="PTHR21071:SF4">
    <property type="entry name" value="UDP-N-ACETYLENOLPYRUVOYLGLUCOSAMINE REDUCTASE"/>
    <property type="match status" value="1"/>
</dbReference>
<comment type="subcellular location">
    <subcellularLocation>
        <location evidence="3 16">Cytoplasm</location>
    </subcellularLocation>
</comment>
<evidence type="ECO:0000256" key="13">
    <source>
        <dbReference type="ARBA" id="ARBA00023306"/>
    </source>
</evidence>
<dbReference type="EMBL" id="PFBI01000001">
    <property type="protein sequence ID" value="PIR84928.1"/>
    <property type="molecule type" value="Genomic_DNA"/>
</dbReference>
<dbReference type="EC" id="1.3.1.98" evidence="16"/>
<keyword evidence="13 16" id="KW-0131">Cell cycle</keyword>
<feature type="active site" evidence="16">
    <location>
        <position position="332"/>
    </location>
</feature>
<evidence type="ECO:0000256" key="2">
    <source>
        <dbReference type="ARBA" id="ARBA00003921"/>
    </source>
</evidence>
<dbReference type="Pfam" id="PF01565">
    <property type="entry name" value="FAD_binding_4"/>
    <property type="match status" value="1"/>
</dbReference>
<evidence type="ECO:0000256" key="12">
    <source>
        <dbReference type="ARBA" id="ARBA00023002"/>
    </source>
</evidence>
<feature type="active site" description="Proton donor" evidence="16">
    <location>
        <position position="235"/>
    </location>
</feature>
<dbReference type="PANTHER" id="PTHR21071">
    <property type="entry name" value="UDP-N-ACETYLENOLPYRUVOYLGLUCOSAMINE REDUCTASE"/>
    <property type="match status" value="1"/>
</dbReference>
<evidence type="ECO:0000313" key="18">
    <source>
        <dbReference type="EMBL" id="PIR84928.1"/>
    </source>
</evidence>
<organism evidence="18 19">
    <name type="scientific">Candidatus Kaiserbacteria bacterium CG10_big_fil_rev_8_21_14_0_10_47_16</name>
    <dbReference type="NCBI Taxonomy" id="1974608"/>
    <lineage>
        <taxon>Bacteria</taxon>
        <taxon>Candidatus Kaiseribacteriota</taxon>
    </lineage>
</organism>
<keyword evidence="5 16" id="KW-0963">Cytoplasm</keyword>
<dbReference type="AlphaFoldDB" id="A0A2H0UES4"/>
<dbReference type="GO" id="GO:0009252">
    <property type="term" value="P:peptidoglycan biosynthetic process"/>
    <property type="evidence" value="ECO:0007669"/>
    <property type="project" value="UniProtKB-UniRule"/>
</dbReference>
<evidence type="ECO:0000256" key="6">
    <source>
        <dbReference type="ARBA" id="ARBA00022618"/>
    </source>
</evidence>
<dbReference type="GO" id="GO:0008360">
    <property type="term" value="P:regulation of cell shape"/>
    <property type="evidence" value="ECO:0007669"/>
    <property type="project" value="UniProtKB-KW"/>
</dbReference>
<keyword evidence="8 16" id="KW-0274">FAD</keyword>
<dbReference type="NCBIfam" id="NF000755">
    <property type="entry name" value="PRK00046.1"/>
    <property type="match status" value="1"/>
</dbReference>
<dbReference type="GO" id="GO:0071949">
    <property type="term" value="F:FAD binding"/>
    <property type="evidence" value="ECO:0007669"/>
    <property type="project" value="InterPro"/>
</dbReference>
<evidence type="ECO:0000259" key="17">
    <source>
        <dbReference type="PROSITE" id="PS51387"/>
    </source>
</evidence>
<comment type="pathway">
    <text evidence="4 16">Cell wall biogenesis; peptidoglycan biosynthesis.</text>
</comment>
<dbReference type="GO" id="GO:0005829">
    <property type="term" value="C:cytosol"/>
    <property type="evidence" value="ECO:0007669"/>
    <property type="project" value="TreeGrafter"/>
</dbReference>
<comment type="catalytic activity">
    <reaction evidence="15 16">
        <text>UDP-N-acetyl-alpha-D-muramate + NADP(+) = UDP-N-acetyl-3-O-(1-carboxyvinyl)-alpha-D-glucosamine + NADPH + H(+)</text>
        <dbReference type="Rhea" id="RHEA:12248"/>
        <dbReference type="ChEBI" id="CHEBI:15378"/>
        <dbReference type="ChEBI" id="CHEBI:57783"/>
        <dbReference type="ChEBI" id="CHEBI:58349"/>
        <dbReference type="ChEBI" id="CHEBI:68483"/>
        <dbReference type="ChEBI" id="CHEBI:70757"/>
        <dbReference type="EC" id="1.3.1.98"/>
    </reaction>
</comment>
<evidence type="ECO:0000256" key="14">
    <source>
        <dbReference type="ARBA" id="ARBA00023316"/>
    </source>
</evidence>
<evidence type="ECO:0000256" key="4">
    <source>
        <dbReference type="ARBA" id="ARBA00004752"/>
    </source>
</evidence>
<evidence type="ECO:0000256" key="9">
    <source>
        <dbReference type="ARBA" id="ARBA00022857"/>
    </source>
</evidence>
<dbReference type="GO" id="GO:0051301">
    <property type="term" value="P:cell division"/>
    <property type="evidence" value="ECO:0007669"/>
    <property type="project" value="UniProtKB-KW"/>
</dbReference>
<comment type="caution">
    <text evidence="18">The sequence shown here is derived from an EMBL/GenBank/DDBJ whole genome shotgun (WGS) entry which is preliminary data.</text>
</comment>
<dbReference type="Proteomes" id="UP000229344">
    <property type="component" value="Unassembled WGS sequence"/>
</dbReference>
<accession>A0A2H0UES4</accession>
<comment type="function">
    <text evidence="2 16">Cell wall formation.</text>
</comment>
<dbReference type="SUPFAM" id="SSF56176">
    <property type="entry name" value="FAD-binding/transporter-associated domain-like"/>
    <property type="match status" value="1"/>
</dbReference>
<evidence type="ECO:0000256" key="1">
    <source>
        <dbReference type="ARBA" id="ARBA00001974"/>
    </source>
</evidence>
<comment type="similarity">
    <text evidence="16">Belongs to the MurB family.</text>
</comment>
<dbReference type="InterPro" id="IPR016167">
    <property type="entry name" value="FAD-bd_PCMH_sub1"/>
</dbReference>